<dbReference type="GO" id="GO:0005829">
    <property type="term" value="C:cytosol"/>
    <property type="evidence" value="ECO:0007669"/>
    <property type="project" value="TreeGrafter"/>
</dbReference>
<dbReference type="OrthoDB" id="9816297at2"/>
<organism evidence="4 5">
    <name type="scientific">Dyella psychrodurans</name>
    <dbReference type="NCBI Taxonomy" id="1927960"/>
    <lineage>
        <taxon>Bacteria</taxon>
        <taxon>Pseudomonadati</taxon>
        <taxon>Pseudomonadota</taxon>
        <taxon>Gammaproteobacteria</taxon>
        <taxon>Lysobacterales</taxon>
        <taxon>Rhodanobacteraceae</taxon>
        <taxon>Dyella</taxon>
    </lineage>
</organism>
<dbReference type="InterPro" id="IPR025501">
    <property type="entry name" value="MinD_FleN"/>
</dbReference>
<gene>
    <name evidence="4" type="ORF">DWU99_15550</name>
</gene>
<dbReference type="GO" id="GO:0009898">
    <property type="term" value="C:cytoplasmic side of plasma membrane"/>
    <property type="evidence" value="ECO:0007669"/>
    <property type="project" value="TreeGrafter"/>
</dbReference>
<dbReference type="GO" id="GO:0016887">
    <property type="term" value="F:ATP hydrolysis activity"/>
    <property type="evidence" value="ECO:0007669"/>
    <property type="project" value="TreeGrafter"/>
</dbReference>
<dbReference type="Gene3D" id="3.40.50.300">
    <property type="entry name" value="P-loop containing nucleotide triphosphate hydrolases"/>
    <property type="match status" value="1"/>
</dbReference>
<dbReference type="EMBL" id="QRBF01000006">
    <property type="protein sequence ID" value="RDS81838.1"/>
    <property type="molecule type" value="Genomic_DNA"/>
</dbReference>
<accession>A0A370X099</accession>
<feature type="binding site" evidence="3">
    <location>
        <begin position="56"/>
        <end position="63"/>
    </location>
    <ligand>
        <name>ATP</name>
        <dbReference type="ChEBI" id="CHEBI:30616"/>
    </ligand>
</feature>
<reference evidence="4 5" key="1">
    <citation type="submission" date="2018-07" db="EMBL/GenBank/DDBJ databases">
        <title>Dyella monticola sp. nov. and Dyella psychrodurans sp. nov. isolated from monsoon evergreen broad-leaved forest soil of Dinghu Mountain, China.</title>
        <authorList>
            <person name="Gao Z."/>
            <person name="Qiu L."/>
        </authorList>
    </citation>
    <scope>NUCLEOTIDE SEQUENCE [LARGE SCALE GENOMIC DNA]</scope>
    <source>
        <strain evidence="4 5">4MSK11</strain>
    </source>
</reference>
<dbReference type="PANTHER" id="PTHR43384:SF4">
    <property type="entry name" value="CELLULOSE BIOSYNTHESIS PROTEIN BCSQ-RELATED"/>
    <property type="match status" value="1"/>
</dbReference>
<evidence type="ECO:0000256" key="3">
    <source>
        <dbReference type="PIRSR" id="PIRSR003092-1"/>
    </source>
</evidence>
<keyword evidence="5" id="KW-1185">Reference proteome</keyword>
<dbReference type="GO" id="GO:0005524">
    <property type="term" value="F:ATP binding"/>
    <property type="evidence" value="ECO:0007669"/>
    <property type="project" value="UniProtKB-KW"/>
</dbReference>
<comment type="caution">
    <text evidence="4">The sequence shown here is derived from an EMBL/GenBank/DDBJ whole genome shotgun (WGS) entry which is preliminary data.</text>
</comment>
<proteinExistence type="predicted"/>
<dbReference type="GO" id="GO:0051782">
    <property type="term" value="P:negative regulation of cell division"/>
    <property type="evidence" value="ECO:0007669"/>
    <property type="project" value="TreeGrafter"/>
</dbReference>
<dbReference type="InterPro" id="IPR027417">
    <property type="entry name" value="P-loop_NTPase"/>
</dbReference>
<protein>
    <submittedName>
        <fullName evidence="4">MinD/ParA family protein</fullName>
    </submittedName>
</protein>
<evidence type="ECO:0000256" key="1">
    <source>
        <dbReference type="ARBA" id="ARBA00022741"/>
    </source>
</evidence>
<evidence type="ECO:0000256" key="2">
    <source>
        <dbReference type="ARBA" id="ARBA00022840"/>
    </source>
</evidence>
<evidence type="ECO:0000313" key="5">
    <source>
        <dbReference type="Proteomes" id="UP000255334"/>
    </source>
</evidence>
<dbReference type="InterPro" id="IPR033756">
    <property type="entry name" value="YlxH/NBP35"/>
</dbReference>
<evidence type="ECO:0000313" key="4">
    <source>
        <dbReference type="EMBL" id="RDS81838.1"/>
    </source>
</evidence>
<dbReference type="PIRSF" id="PIRSF003092">
    <property type="entry name" value="MinD"/>
    <property type="match status" value="1"/>
</dbReference>
<dbReference type="Proteomes" id="UP000255334">
    <property type="component" value="Unassembled WGS sequence"/>
</dbReference>
<dbReference type="InterPro" id="IPR050625">
    <property type="entry name" value="ParA/MinD_ATPase"/>
</dbReference>
<dbReference type="SUPFAM" id="SSF52540">
    <property type="entry name" value="P-loop containing nucleoside triphosphate hydrolases"/>
    <property type="match status" value="1"/>
</dbReference>
<keyword evidence="1 3" id="KW-0547">Nucleotide-binding</keyword>
<dbReference type="PANTHER" id="PTHR43384">
    <property type="entry name" value="SEPTUM SITE-DETERMINING PROTEIN MIND HOMOLOG, CHLOROPLASTIC-RELATED"/>
    <property type="match status" value="1"/>
</dbReference>
<keyword evidence="2 3" id="KW-0067">ATP-binding</keyword>
<dbReference type="AlphaFoldDB" id="A0A370X099"/>
<dbReference type="Pfam" id="PF10609">
    <property type="entry name" value="ParA"/>
    <property type="match status" value="1"/>
</dbReference>
<name>A0A370X099_9GAMM</name>
<sequence>MSEAVQVNQAAGLQNLFSSSQAQREERPVFHQAASLYQPGTQQRRVTRTIAVAGGKGGVGKTTVAVNLAMTMAMAGRDVMLLDADMGVANIDVQLGLSPARHIGHMLEGKCALQDLIMQAQNGLKVIPGGSGVRRLAKMDNAEHAAVIRSFDELIQPPDFLIVDTAAGVADNVAMFAAAADDVVIVVCDELASLTDAYALIKILAHDFGVRRFHIVTNMVRQAGDAKKLYEKLARVCGRFLDVALDYMGMVPHDEWLRQAIRRQGAVVDLWPSSRAAVGFKQLAGAVDTWGEPAYPDLGRIAFFSGQSVPAAGW</sequence>